<sequence length="109" mass="11390">MGEGEGLPQRWTAPRRPARRARAGERGTGSEPGAGPDAARDRLRADDPSHGGGRCTGHRYGGPYPYRWARIRRGPVTVAVGATADPSVPNGSSPPAREPSPAGVESAPR</sequence>
<protein>
    <submittedName>
        <fullName evidence="2">Uncharacterized protein</fullName>
    </submittedName>
</protein>
<evidence type="ECO:0000256" key="1">
    <source>
        <dbReference type="SAM" id="MobiDB-lite"/>
    </source>
</evidence>
<feature type="compositionally biased region" description="Basic and acidic residues" evidence="1">
    <location>
        <begin position="38"/>
        <end position="49"/>
    </location>
</feature>
<keyword evidence="3" id="KW-1185">Reference proteome</keyword>
<evidence type="ECO:0000313" key="3">
    <source>
        <dbReference type="Proteomes" id="UP001577267"/>
    </source>
</evidence>
<organism evidence="2 3">
    <name type="scientific">Streptomyces carpaticus</name>
    <dbReference type="NCBI Taxonomy" id="285558"/>
    <lineage>
        <taxon>Bacteria</taxon>
        <taxon>Bacillati</taxon>
        <taxon>Actinomycetota</taxon>
        <taxon>Actinomycetes</taxon>
        <taxon>Kitasatosporales</taxon>
        <taxon>Streptomycetaceae</taxon>
        <taxon>Streptomyces</taxon>
    </lineage>
</organism>
<proteinExistence type="predicted"/>
<dbReference type="EMBL" id="JBHGBT010000032">
    <property type="protein sequence ID" value="MFB4197401.1"/>
    <property type="molecule type" value="Genomic_DNA"/>
</dbReference>
<name>A0ABV4ZTE5_9ACTN</name>
<gene>
    <name evidence="2" type="ORF">ACE11A_23960</name>
</gene>
<comment type="caution">
    <text evidence="2">The sequence shown here is derived from an EMBL/GenBank/DDBJ whole genome shotgun (WGS) entry which is preliminary data.</text>
</comment>
<feature type="region of interest" description="Disordered" evidence="1">
    <location>
        <begin position="1"/>
        <end position="66"/>
    </location>
</feature>
<accession>A0ABV4ZTE5</accession>
<evidence type="ECO:0000313" key="2">
    <source>
        <dbReference type="EMBL" id="MFB4197401.1"/>
    </source>
</evidence>
<reference evidence="2 3" key="1">
    <citation type="submission" date="2024-09" db="EMBL/GenBank/DDBJ databases">
        <title>Draft genome sequence of multifaceted antimicrobials producing Streptomyces sp. strain FH1.</title>
        <authorList>
            <person name="Hassan F."/>
            <person name="Ali H."/>
            <person name="Hassan N."/>
            <person name="Nawaz A."/>
        </authorList>
    </citation>
    <scope>NUCLEOTIDE SEQUENCE [LARGE SCALE GENOMIC DNA]</scope>
    <source>
        <strain evidence="2 3">FH1</strain>
    </source>
</reference>
<dbReference type="RefSeq" id="WP_375065805.1">
    <property type="nucleotide sequence ID" value="NZ_JBHGBT010000032.1"/>
</dbReference>
<feature type="region of interest" description="Disordered" evidence="1">
    <location>
        <begin position="79"/>
        <end position="109"/>
    </location>
</feature>
<dbReference type="Proteomes" id="UP001577267">
    <property type="component" value="Unassembled WGS sequence"/>
</dbReference>